<feature type="domain" description="SWIM-type" evidence="2">
    <location>
        <begin position="123"/>
        <end position="151"/>
    </location>
</feature>
<evidence type="ECO:0000259" key="2">
    <source>
        <dbReference type="PROSITE" id="PS50966"/>
    </source>
</evidence>
<dbReference type="AlphaFoldDB" id="A0A8J7DVJ9"/>
<dbReference type="InterPro" id="IPR007527">
    <property type="entry name" value="Znf_SWIM"/>
</dbReference>
<dbReference type="PANTHER" id="PTHR38133">
    <property type="entry name" value="SLR1429 PROTEIN"/>
    <property type="match status" value="1"/>
</dbReference>
<dbReference type="Proteomes" id="UP000654482">
    <property type="component" value="Unassembled WGS sequence"/>
</dbReference>
<dbReference type="GO" id="GO:0008270">
    <property type="term" value="F:zinc ion binding"/>
    <property type="evidence" value="ECO:0007669"/>
    <property type="project" value="UniProtKB-KW"/>
</dbReference>
<dbReference type="PROSITE" id="PS50966">
    <property type="entry name" value="ZF_SWIM"/>
    <property type="match status" value="1"/>
</dbReference>
<dbReference type="PANTHER" id="PTHR38133:SF1">
    <property type="entry name" value="SLR1429 PROTEIN"/>
    <property type="match status" value="1"/>
</dbReference>
<accession>A0A8J7DVJ9</accession>
<comment type="caution">
    <text evidence="3">The sequence shown here is derived from an EMBL/GenBank/DDBJ whole genome shotgun (WGS) entry which is preliminary data.</text>
</comment>
<sequence>MGEFSRTWWGQKFISAIETFTDSARLGRGRSYARGGKILKFSANEGKIEATVRGSINPYFGVYKEPRYRTEIAITPIPQKDWTKIIQRLSTNASFVSKLLLNEVPENIETSFLEVNKNLLPHTRTDLKTKCSCPDYSNPCKHIAGLCYRFAAELDEDPFLLFELRGISKEALQEELITTPLGKALIAGLGTQNLEPEPAISYYTEVQTELASPPSLKDFWLERQQNLSTASETIETNVAGILVKKQGDFPSFWRENSSFIEVMEELYQRVRTKNREIL</sequence>
<dbReference type="Pfam" id="PF04434">
    <property type="entry name" value="SWIM"/>
    <property type="match status" value="1"/>
</dbReference>
<dbReference type="RefSeq" id="WP_194028943.1">
    <property type="nucleotide sequence ID" value="NZ_JADEWZ010000009.1"/>
</dbReference>
<evidence type="ECO:0000313" key="3">
    <source>
        <dbReference type="EMBL" id="MBE9115851.1"/>
    </source>
</evidence>
<name>A0A8J7DVJ9_9CYAN</name>
<organism evidence="3 4">
    <name type="scientific">Lusitaniella coriacea LEGE 07157</name>
    <dbReference type="NCBI Taxonomy" id="945747"/>
    <lineage>
        <taxon>Bacteria</taxon>
        <taxon>Bacillati</taxon>
        <taxon>Cyanobacteriota</taxon>
        <taxon>Cyanophyceae</taxon>
        <taxon>Spirulinales</taxon>
        <taxon>Lusitaniellaceae</taxon>
        <taxon>Lusitaniella</taxon>
    </lineage>
</organism>
<keyword evidence="1" id="KW-0479">Metal-binding</keyword>
<protein>
    <submittedName>
        <fullName evidence="3">SWIM zinc finger family protein</fullName>
    </submittedName>
</protein>
<keyword evidence="1" id="KW-0862">Zinc</keyword>
<reference evidence="3" key="1">
    <citation type="submission" date="2020-10" db="EMBL/GenBank/DDBJ databases">
        <authorList>
            <person name="Castelo-Branco R."/>
            <person name="Eusebio N."/>
            <person name="Adriana R."/>
            <person name="Vieira A."/>
            <person name="Brugerolle De Fraissinette N."/>
            <person name="Rezende De Castro R."/>
            <person name="Schneider M.P."/>
            <person name="Vasconcelos V."/>
            <person name="Leao P.N."/>
        </authorList>
    </citation>
    <scope>NUCLEOTIDE SEQUENCE</scope>
    <source>
        <strain evidence="3">LEGE 07157</strain>
    </source>
</reference>
<keyword evidence="1" id="KW-0863">Zinc-finger</keyword>
<gene>
    <name evidence="3" type="ORF">IQ249_08095</name>
</gene>
<keyword evidence="4" id="KW-1185">Reference proteome</keyword>
<evidence type="ECO:0000313" key="4">
    <source>
        <dbReference type="Proteomes" id="UP000654482"/>
    </source>
</evidence>
<proteinExistence type="predicted"/>
<dbReference type="EMBL" id="JADEWZ010000009">
    <property type="protein sequence ID" value="MBE9115851.1"/>
    <property type="molecule type" value="Genomic_DNA"/>
</dbReference>
<evidence type="ECO:0000256" key="1">
    <source>
        <dbReference type="PROSITE-ProRule" id="PRU00325"/>
    </source>
</evidence>